<dbReference type="InterPro" id="IPR005119">
    <property type="entry name" value="LysR_subst-bd"/>
</dbReference>
<dbReference type="Pfam" id="PF03466">
    <property type="entry name" value="LysR_substrate"/>
    <property type="match status" value="1"/>
</dbReference>
<dbReference type="SUPFAM" id="SSF46785">
    <property type="entry name" value="Winged helix' DNA-binding domain"/>
    <property type="match status" value="1"/>
</dbReference>
<name>A0A418KS23_9ACTN</name>
<comment type="caution">
    <text evidence="6">The sequence shown here is derived from an EMBL/GenBank/DDBJ whole genome shotgun (WGS) entry which is preliminary data.</text>
</comment>
<evidence type="ECO:0000256" key="1">
    <source>
        <dbReference type="ARBA" id="ARBA00009437"/>
    </source>
</evidence>
<dbReference type="PANTHER" id="PTHR30579">
    <property type="entry name" value="TRANSCRIPTIONAL REGULATOR"/>
    <property type="match status" value="1"/>
</dbReference>
<dbReference type="PANTHER" id="PTHR30579:SF7">
    <property type="entry name" value="HTH-TYPE TRANSCRIPTIONAL REGULATOR LRHA-RELATED"/>
    <property type="match status" value="1"/>
</dbReference>
<dbReference type="FunFam" id="1.10.10.10:FF:000001">
    <property type="entry name" value="LysR family transcriptional regulator"/>
    <property type="match status" value="1"/>
</dbReference>
<dbReference type="CDD" id="cd00090">
    <property type="entry name" value="HTH_ARSR"/>
    <property type="match status" value="1"/>
</dbReference>
<comment type="similarity">
    <text evidence="1">Belongs to the LysR transcriptional regulatory family.</text>
</comment>
<dbReference type="InterPro" id="IPR011991">
    <property type="entry name" value="ArsR-like_HTH"/>
</dbReference>
<dbReference type="GO" id="GO:0003677">
    <property type="term" value="F:DNA binding"/>
    <property type="evidence" value="ECO:0007669"/>
    <property type="project" value="UniProtKB-KW"/>
</dbReference>
<protein>
    <submittedName>
        <fullName evidence="6">LysR family transcriptional regulator</fullName>
    </submittedName>
</protein>
<keyword evidence="7" id="KW-1185">Reference proteome</keyword>
<accession>A0A418KS23</accession>
<keyword evidence="2" id="KW-0805">Transcription regulation</keyword>
<dbReference type="GO" id="GO:0003700">
    <property type="term" value="F:DNA-binding transcription factor activity"/>
    <property type="evidence" value="ECO:0007669"/>
    <property type="project" value="InterPro"/>
</dbReference>
<gene>
    <name evidence="6" type="ORF">DY240_10585</name>
</gene>
<dbReference type="PRINTS" id="PR00039">
    <property type="entry name" value="HTHLYSR"/>
</dbReference>
<dbReference type="Pfam" id="PF00126">
    <property type="entry name" value="HTH_1"/>
    <property type="match status" value="1"/>
</dbReference>
<dbReference type="Proteomes" id="UP000284057">
    <property type="component" value="Unassembled WGS sequence"/>
</dbReference>
<proteinExistence type="inferred from homology"/>
<evidence type="ECO:0000313" key="6">
    <source>
        <dbReference type="EMBL" id="RIQ26290.1"/>
    </source>
</evidence>
<organism evidence="6 7">
    <name type="scientific">Jiangella rhizosphaerae</name>
    <dbReference type="NCBI Taxonomy" id="2293569"/>
    <lineage>
        <taxon>Bacteria</taxon>
        <taxon>Bacillati</taxon>
        <taxon>Actinomycetota</taxon>
        <taxon>Actinomycetes</taxon>
        <taxon>Jiangellales</taxon>
        <taxon>Jiangellaceae</taxon>
        <taxon>Jiangella</taxon>
    </lineage>
</organism>
<evidence type="ECO:0000259" key="5">
    <source>
        <dbReference type="PROSITE" id="PS50931"/>
    </source>
</evidence>
<dbReference type="InterPro" id="IPR000847">
    <property type="entry name" value="LysR_HTH_N"/>
</dbReference>
<feature type="domain" description="HTH lysR-type" evidence="5">
    <location>
        <begin position="2"/>
        <end position="59"/>
    </location>
</feature>
<reference evidence="6 7" key="1">
    <citation type="submission" date="2018-09" db="EMBL/GenBank/DDBJ databases">
        <title>Isolation, diversity and antifungal activity of actinobacteria from wheat.</title>
        <authorList>
            <person name="Han C."/>
        </authorList>
    </citation>
    <scope>NUCLEOTIDE SEQUENCE [LARGE SCALE GENOMIC DNA]</scope>
    <source>
        <strain evidence="6 7">NEAU-YY265</strain>
    </source>
</reference>
<dbReference type="OrthoDB" id="9789529at2"/>
<dbReference type="PROSITE" id="PS50931">
    <property type="entry name" value="HTH_LYSR"/>
    <property type="match status" value="1"/>
</dbReference>
<dbReference type="AlphaFoldDB" id="A0A418KS23"/>
<dbReference type="EMBL" id="QUAL01000095">
    <property type="protein sequence ID" value="RIQ26290.1"/>
    <property type="molecule type" value="Genomic_DNA"/>
</dbReference>
<sequence length="299" mass="32083">MFDPVHLRTFLAVASTLSFTQAAQQLGISQPSVSQHVRRLEEAAGRQLLLRDTRIVTLTDNGEAMAGFARSILAAHDEAASYFTGTAMRGRLRFGAADDLALAQLPAVLRAFRQLHPRINLELTVTQTRTLMRRLEANQLDLVFIKEFPGETVGRVVRRDRLVWIGLPGTQVRPDEPIPLITYTAPSVSRVTALRVLAESGRSWKITCKTLEVNGVLAAARAGIGVAVFPSSLVPADLQALPASVGLPELGDIDFTLLSNPRSPVEPVEALTSAILGQPFAARPATPAVSPPPQAPPGG</sequence>
<keyword evidence="4" id="KW-0804">Transcription</keyword>
<dbReference type="InterPro" id="IPR036388">
    <property type="entry name" value="WH-like_DNA-bd_sf"/>
</dbReference>
<dbReference type="Gene3D" id="1.10.10.10">
    <property type="entry name" value="Winged helix-like DNA-binding domain superfamily/Winged helix DNA-binding domain"/>
    <property type="match status" value="1"/>
</dbReference>
<evidence type="ECO:0000256" key="3">
    <source>
        <dbReference type="ARBA" id="ARBA00023125"/>
    </source>
</evidence>
<dbReference type="InterPro" id="IPR036390">
    <property type="entry name" value="WH_DNA-bd_sf"/>
</dbReference>
<keyword evidence="3" id="KW-0238">DNA-binding</keyword>
<dbReference type="Gene3D" id="3.40.190.10">
    <property type="entry name" value="Periplasmic binding protein-like II"/>
    <property type="match status" value="2"/>
</dbReference>
<evidence type="ECO:0000256" key="2">
    <source>
        <dbReference type="ARBA" id="ARBA00023015"/>
    </source>
</evidence>
<dbReference type="InterPro" id="IPR050176">
    <property type="entry name" value="LTTR"/>
</dbReference>
<evidence type="ECO:0000256" key="4">
    <source>
        <dbReference type="ARBA" id="ARBA00023163"/>
    </source>
</evidence>
<dbReference type="RefSeq" id="WP_119659878.1">
    <property type="nucleotide sequence ID" value="NZ_QUAL01000095.1"/>
</dbReference>
<evidence type="ECO:0000313" key="7">
    <source>
        <dbReference type="Proteomes" id="UP000284057"/>
    </source>
</evidence>
<dbReference type="SUPFAM" id="SSF53850">
    <property type="entry name" value="Periplasmic binding protein-like II"/>
    <property type="match status" value="1"/>
</dbReference>